<reference evidence="3 4" key="1">
    <citation type="submission" date="2017-04" db="EMBL/GenBank/DDBJ databases">
        <authorList>
            <person name="Afonso C.L."/>
            <person name="Miller P.J."/>
            <person name="Scott M.A."/>
            <person name="Spackman E."/>
            <person name="Goraichik I."/>
            <person name="Dimitrov K.M."/>
            <person name="Suarez D.L."/>
            <person name="Swayne D.E."/>
        </authorList>
    </citation>
    <scope>NUCLEOTIDE SEQUENCE [LARGE SCALE GENOMIC DNA]</scope>
    <source>
        <strain evidence="3 4">KR-140</strain>
    </source>
</reference>
<dbReference type="PROSITE" id="PS51257">
    <property type="entry name" value="PROKAR_LIPOPROTEIN"/>
    <property type="match status" value="1"/>
</dbReference>
<dbReference type="InterPro" id="IPR025493">
    <property type="entry name" value="DUF4384"/>
</dbReference>
<dbReference type="EMBL" id="FWWU01000009">
    <property type="protein sequence ID" value="SMB95238.1"/>
    <property type="molecule type" value="Genomic_DNA"/>
</dbReference>
<keyword evidence="4" id="KW-1185">Reference proteome</keyword>
<evidence type="ECO:0000259" key="2">
    <source>
        <dbReference type="Pfam" id="PF14326"/>
    </source>
</evidence>
<keyword evidence="1" id="KW-0732">Signal</keyword>
<gene>
    <name evidence="3" type="ORF">SAMN00790413_02755</name>
</gene>
<dbReference type="Proteomes" id="UP000192582">
    <property type="component" value="Unassembled WGS sequence"/>
</dbReference>
<dbReference type="RefSeq" id="WP_084049950.1">
    <property type="nucleotide sequence ID" value="NZ_FWWU01000009.1"/>
</dbReference>
<sequence>MRSALLLGMLALGLSSCTVSVRSNLGLVGSSSNLIANLRPDRGEGATYRVGEPLRLQVTTRTAGYLTLVALQPNGYATSLVRNVYIPAGTTVFPRPSDGVTYNVAPPTGLQRVRAIFTRVRPTSDLIFSGTYDGTRWNLATDEYVQPYAQADRDVQETYLYIR</sequence>
<dbReference type="OrthoDB" id="68403at2"/>
<evidence type="ECO:0000313" key="3">
    <source>
        <dbReference type="EMBL" id="SMB95238.1"/>
    </source>
</evidence>
<name>A0A1W1VPF5_9DEIO</name>
<dbReference type="AlphaFoldDB" id="A0A1W1VPF5"/>
<evidence type="ECO:0000313" key="4">
    <source>
        <dbReference type="Proteomes" id="UP000192582"/>
    </source>
</evidence>
<protein>
    <recommendedName>
        <fullName evidence="2">DUF4384 domain-containing protein</fullName>
    </recommendedName>
</protein>
<feature type="chain" id="PRO_5013026349" description="DUF4384 domain-containing protein" evidence="1">
    <location>
        <begin position="22"/>
        <end position="163"/>
    </location>
</feature>
<evidence type="ECO:0000256" key="1">
    <source>
        <dbReference type="SAM" id="SignalP"/>
    </source>
</evidence>
<dbReference type="STRING" id="695939.SAMN00790413_02755"/>
<feature type="signal peptide" evidence="1">
    <location>
        <begin position="1"/>
        <end position="21"/>
    </location>
</feature>
<dbReference type="Pfam" id="PF14326">
    <property type="entry name" value="DUF4384"/>
    <property type="match status" value="1"/>
</dbReference>
<accession>A0A1W1VPF5</accession>
<feature type="domain" description="DUF4384" evidence="2">
    <location>
        <begin position="47"/>
        <end position="119"/>
    </location>
</feature>
<proteinExistence type="predicted"/>
<organism evidence="3 4">
    <name type="scientific">Deinococcus hopiensis KR-140</name>
    <dbReference type="NCBI Taxonomy" id="695939"/>
    <lineage>
        <taxon>Bacteria</taxon>
        <taxon>Thermotogati</taxon>
        <taxon>Deinococcota</taxon>
        <taxon>Deinococci</taxon>
        <taxon>Deinococcales</taxon>
        <taxon>Deinococcaceae</taxon>
        <taxon>Deinococcus</taxon>
    </lineage>
</organism>